<dbReference type="FunFam" id="3.30.160.60:FF:000446">
    <property type="entry name" value="Zinc finger protein"/>
    <property type="match status" value="1"/>
</dbReference>
<reference evidence="8" key="1">
    <citation type="submission" date="2020-11" db="EMBL/GenBank/DDBJ databases">
        <authorList>
            <person name="Tran Van P."/>
        </authorList>
    </citation>
    <scope>NUCLEOTIDE SEQUENCE</scope>
</reference>
<feature type="domain" description="C2H2-type" evidence="7">
    <location>
        <begin position="18"/>
        <end position="47"/>
    </location>
</feature>
<dbReference type="InterPro" id="IPR036236">
    <property type="entry name" value="Znf_C2H2_sf"/>
</dbReference>
<dbReference type="InterPro" id="IPR013087">
    <property type="entry name" value="Znf_C2H2_type"/>
</dbReference>
<keyword evidence="5" id="KW-0539">Nucleus</keyword>
<dbReference type="OrthoDB" id="6537702at2759"/>
<evidence type="ECO:0000256" key="2">
    <source>
        <dbReference type="ARBA" id="ARBA00022737"/>
    </source>
</evidence>
<dbReference type="Pfam" id="PF00096">
    <property type="entry name" value="zf-C2H2"/>
    <property type="match status" value="4"/>
</dbReference>
<sequence>RKETLIRHKNKIHVNKQFICNINKCGKDCNSKQSLINHKNNHLIDSKNNNYFYCFWPKCQYKATNKQRFICDFNECHKSFNTKSNLIQHKSCVHLNEKKFKCNKKNCGKKFSSKSNLIVHKRIHSGEKPFVCHFNDCNKSFIRKAHLKGHLTKFYNLIVHKRIHSGETLFYCHFNDCTKSFTQKSHLKDHIKRHMNIKSYKCIHNNCGKMFATNRDLKSHGSRVHKLNKLKYN</sequence>
<keyword evidence="3 6" id="KW-0863">Zinc-finger</keyword>
<proteinExistence type="predicted"/>
<dbReference type="SMART" id="SM00355">
    <property type="entry name" value="ZnF_C2H2"/>
    <property type="match status" value="6"/>
</dbReference>
<organism evidence="8">
    <name type="scientific">Medioppia subpectinata</name>
    <dbReference type="NCBI Taxonomy" id="1979941"/>
    <lineage>
        <taxon>Eukaryota</taxon>
        <taxon>Metazoa</taxon>
        <taxon>Ecdysozoa</taxon>
        <taxon>Arthropoda</taxon>
        <taxon>Chelicerata</taxon>
        <taxon>Arachnida</taxon>
        <taxon>Acari</taxon>
        <taxon>Acariformes</taxon>
        <taxon>Sarcoptiformes</taxon>
        <taxon>Oribatida</taxon>
        <taxon>Brachypylina</taxon>
        <taxon>Oppioidea</taxon>
        <taxon>Oppiidae</taxon>
        <taxon>Medioppia</taxon>
    </lineage>
</organism>
<accession>A0A7R9Q8U4</accession>
<dbReference type="GO" id="GO:0008270">
    <property type="term" value="F:zinc ion binding"/>
    <property type="evidence" value="ECO:0007669"/>
    <property type="project" value="UniProtKB-KW"/>
</dbReference>
<feature type="domain" description="C2H2-type" evidence="7">
    <location>
        <begin position="200"/>
        <end position="230"/>
    </location>
</feature>
<dbReference type="Gene3D" id="3.30.160.60">
    <property type="entry name" value="Classic Zinc Finger"/>
    <property type="match status" value="6"/>
</dbReference>
<dbReference type="PANTHER" id="PTHR24393:SF34">
    <property type="entry name" value="PR_SET DOMAIN 13"/>
    <property type="match status" value="1"/>
</dbReference>
<dbReference type="SUPFAM" id="SSF57667">
    <property type="entry name" value="beta-beta-alpha zinc fingers"/>
    <property type="match status" value="4"/>
</dbReference>
<dbReference type="GO" id="GO:0000978">
    <property type="term" value="F:RNA polymerase II cis-regulatory region sequence-specific DNA binding"/>
    <property type="evidence" value="ECO:0007669"/>
    <property type="project" value="TreeGrafter"/>
</dbReference>
<feature type="non-terminal residue" evidence="8">
    <location>
        <position position="1"/>
    </location>
</feature>
<feature type="domain" description="C2H2-type" evidence="7">
    <location>
        <begin position="170"/>
        <end position="199"/>
    </location>
</feature>
<dbReference type="FunFam" id="3.30.160.60:FF:000478">
    <property type="entry name" value="Zinc finger protein 133"/>
    <property type="match status" value="1"/>
</dbReference>
<dbReference type="PROSITE" id="PS50157">
    <property type="entry name" value="ZINC_FINGER_C2H2_2"/>
    <property type="match status" value="6"/>
</dbReference>
<evidence type="ECO:0000313" key="9">
    <source>
        <dbReference type="Proteomes" id="UP000759131"/>
    </source>
</evidence>
<evidence type="ECO:0000256" key="5">
    <source>
        <dbReference type="ARBA" id="ARBA00023242"/>
    </source>
</evidence>
<feature type="domain" description="C2H2-type" evidence="7">
    <location>
        <begin position="130"/>
        <end position="169"/>
    </location>
</feature>
<evidence type="ECO:0000256" key="3">
    <source>
        <dbReference type="ARBA" id="ARBA00022771"/>
    </source>
</evidence>
<feature type="domain" description="C2H2-type" evidence="7">
    <location>
        <begin position="100"/>
        <end position="129"/>
    </location>
</feature>
<protein>
    <recommendedName>
        <fullName evidence="7">C2H2-type domain-containing protein</fullName>
    </recommendedName>
</protein>
<dbReference type="PROSITE" id="PS00028">
    <property type="entry name" value="ZINC_FINGER_C2H2_1"/>
    <property type="match status" value="5"/>
</dbReference>
<dbReference type="GO" id="GO:0005634">
    <property type="term" value="C:nucleus"/>
    <property type="evidence" value="ECO:0007669"/>
    <property type="project" value="TreeGrafter"/>
</dbReference>
<dbReference type="EMBL" id="OC871014">
    <property type="protein sequence ID" value="CAD7635272.1"/>
    <property type="molecule type" value="Genomic_DNA"/>
</dbReference>
<evidence type="ECO:0000256" key="1">
    <source>
        <dbReference type="ARBA" id="ARBA00022723"/>
    </source>
</evidence>
<evidence type="ECO:0000313" key="8">
    <source>
        <dbReference type="EMBL" id="CAD7635272.1"/>
    </source>
</evidence>
<gene>
    <name evidence="8" type="ORF">OSB1V03_LOCUS15663</name>
</gene>
<dbReference type="PANTHER" id="PTHR24393">
    <property type="entry name" value="ZINC FINGER PROTEIN"/>
    <property type="match status" value="1"/>
</dbReference>
<dbReference type="EMBL" id="CAJPIZ010016439">
    <property type="protein sequence ID" value="CAG2115702.1"/>
    <property type="molecule type" value="Genomic_DNA"/>
</dbReference>
<keyword evidence="4" id="KW-0862">Zinc</keyword>
<feature type="domain" description="C2H2-type" evidence="7">
    <location>
        <begin position="69"/>
        <end position="99"/>
    </location>
</feature>
<keyword evidence="9" id="KW-1185">Reference proteome</keyword>
<feature type="non-terminal residue" evidence="8">
    <location>
        <position position="233"/>
    </location>
</feature>
<dbReference type="Proteomes" id="UP000759131">
    <property type="component" value="Unassembled WGS sequence"/>
</dbReference>
<keyword evidence="1" id="KW-0479">Metal-binding</keyword>
<evidence type="ECO:0000256" key="4">
    <source>
        <dbReference type="ARBA" id="ARBA00022833"/>
    </source>
</evidence>
<dbReference type="GO" id="GO:0001228">
    <property type="term" value="F:DNA-binding transcription activator activity, RNA polymerase II-specific"/>
    <property type="evidence" value="ECO:0007669"/>
    <property type="project" value="TreeGrafter"/>
</dbReference>
<dbReference type="AlphaFoldDB" id="A0A7R9Q8U4"/>
<evidence type="ECO:0000259" key="7">
    <source>
        <dbReference type="PROSITE" id="PS50157"/>
    </source>
</evidence>
<evidence type="ECO:0000256" key="6">
    <source>
        <dbReference type="PROSITE-ProRule" id="PRU00042"/>
    </source>
</evidence>
<name>A0A7R9Q8U4_9ACAR</name>
<keyword evidence="2" id="KW-0677">Repeat</keyword>